<organism evidence="2 3">
    <name type="scientific">Gigaspora margarita</name>
    <dbReference type="NCBI Taxonomy" id="4874"/>
    <lineage>
        <taxon>Eukaryota</taxon>
        <taxon>Fungi</taxon>
        <taxon>Fungi incertae sedis</taxon>
        <taxon>Mucoromycota</taxon>
        <taxon>Glomeromycotina</taxon>
        <taxon>Glomeromycetes</taxon>
        <taxon>Diversisporales</taxon>
        <taxon>Gigasporaceae</taxon>
        <taxon>Gigaspora</taxon>
    </lineage>
</organism>
<dbReference type="Proteomes" id="UP000789901">
    <property type="component" value="Unassembled WGS sequence"/>
</dbReference>
<proteinExistence type="predicted"/>
<comment type="caution">
    <text evidence="2">The sequence shown here is derived from an EMBL/GenBank/DDBJ whole genome shotgun (WGS) entry which is preliminary data.</text>
</comment>
<feature type="compositionally biased region" description="Low complexity" evidence="1">
    <location>
        <begin position="12"/>
        <end position="27"/>
    </location>
</feature>
<protein>
    <submittedName>
        <fullName evidence="2">2792_t:CDS:1</fullName>
    </submittedName>
</protein>
<feature type="non-terminal residue" evidence="2">
    <location>
        <position position="60"/>
    </location>
</feature>
<feature type="region of interest" description="Disordered" evidence="1">
    <location>
        <begin position="1"/>
        <end position="36"/>
    </location>
</feature>
<dbReference type="EMBL" id="CAJVQB010077292">
    <property type="protein sequence ID" value="CAG8844843.1"/>
    <property type="molecule type" value="Genomic_DNA"/>
</dbReference>
<name>A0ABN7X051_GIGMA</name>
<evidence type="ECO:0000313" key="2">
    <source>
        <dbReference type="EMBL" id="CAG8844843.1"/>
    </source>
</evidence>
<sequence>MSERAPIQNMLPTNQSQNQTQFQNPNQAIKKQSNKPTALILPQARNVNLCDLDDTSYYPE</sequence>
<gene>
    <name evidence="2" type="ORF">GMARGA_LOCUS37327</name>
</gene>
<evidence type="ECO:0000313" key="3">
    <source>
        <dbReference type="Proteomes" id="UP000789901"/>
    </source>
</evidence>
<keyword evidence="3" id="KW-1185">Reference proteome</keyword>
<accession>A0ABN7X051</accession>
<reference evidence="2 3" key="1">
    <citation type="submission" date="2021-06" db="EMBL/GenBank/DDBJ databases">
        <authorList>
            <person name="Kallberg Y."/>
            <person name="Tangrot J."/>
            <person name="Rosling A."/>
        </authorList>
    </citation>
    <scope>NUCLEOTIDE SEQUENCE [LARGE SCALE GENOMIC DNA]</scope>
    <source>
        <strain evidence="2 3">120-4 pot B 10/14</strain>
    </source>
</reference>
<evidence type="ECO:0000256" key="1">
    <source>
        <dbReference type="SAM" id="MobiDB-lite"/>
    </source>
</evidence>